<keyword evidence="2 7" id="KW-0645">Protease</keyword>
<dbReference type="InterPro" id="IPR054613">
    <property type="entry name" value="Peptidase_S78_dom"/>
</dbReference>
<evidence type="ECO:0000313" key="7">
    <source>
        <dbReference type="EMBL" id="ANT44755.1"/>
    </source>
</evidence>
<dbReference type="EMBL" id="KX171212">
    <property type="protein sequence ID" value="ANT44755.1"/>
    <property type="molecule type" value="Genomic_DNA"/>
</dbReference>
<accession>A0A1X9I9I8</accession>
<evidence type="ECO:0000256" key="2">
    <source>
        <dbReference type="ARBA" id="ARBA00022670"/>
    </source>
</evidence>
<evidence type="ECO:0000259" key="6">
    <source>
        <dbReference type="Pfam" id="PF04586"/>
    </source>
</evidence>
<keyword evidence="4" id="KW-0118">Viral capsid assembly</keyword>
<name>A0A1X9I9I8_9CAUD</name>
<protein>
    <submittedName>
        <fullName evidence="7">Prohead serine protease</fullName>
    </submittedName>
</protein>
<evidence type="ECO:0000256" key="5">
    <source>
        <dbReference type="ARBA" id="ARBA00023045"/>
    </source>
</evidence>
<keyword evidence="8" id="KW-1185">Reference proteome</keyword>
<proteinExistence type="predicted"/>
<dbReference type="GO" id="GO:0006508">
    <property type="term" value="P:proteolysis"/>
    <property type="evidence" value="ECO:0007669"/>
    <property type="project" value="UniProtKB-KW"/>
</dbReference>
<dbReference type="GO" id="GO:0008233">
    <property type="term" value="F:peptidase activity"/>
    <property type="evidence" value="ECO:0007669"/>
    <property type="project" value="UniProtKB-KW"/>
</dbReference>
<dbReference type="Pfam" id="PF04586">
    <property type="entry name" value="Peptidase_S78"/>
    <property type="match status" value="1"/>
</dbReference>
<evidence type="ECO:0000256" key="4">
    <source>
        <dbReference type="ARBA" id="ARBA00022950"/>
    </source>
</evidence>
<evidence type="ECO:0000313" key="8">
    <source>
        <dbReference type="Proteomes" id="UP000224459"/>
    </source>
</evidence>
<reference evidence="8" key="1">
    <citation type="submission" date="2016-04" db="EMBL/GenBank/DDBJ databases">
        <authorList>
            <person name="Gasior T."/>
        </authorList>
    </citation>
    <scope>NUCLEOTIDE SEQUENCE [LARGE SCALE GENOMIC DNA]</scope>
</reference>
<keyword evidence="5" id="KW-1273">Viral capsid maturation</keyword>
<dbReference type="Proteomes" id="UP000224459">
    <property type="component" value="Segment"/>
</dbReference>
<sequence length="260" mass="29200">MHTDEQTFMFNAFMPVDVKKSVDTESETYTISGWASTGQLDLQNEIIDPKGIDITHFREHGYINYEHKSNIRIGYPTENCYVDVNKGLYVEAKLFKNNPYATEMVQLAETLEKSGSNRKIGFSIEGAITKRNINDTRVIEGVKITDIAVTATPANPSATIETILKSFLTGNGISPETQVDAGALRREELASSITKLTYTLGIKDPKEYKNMWDGVVEYLTKSERMGYEESIITLQLAKGLSRRDAELAVLDIRKENLNNE</sequence>
<keyword evidence="1" id="KW-1188">Viral release from host cell</keyword>
<feature type="domain" description="Prohead serine protease" evidence="6">
    <location>
        <begin position="21"/>
        <end position="166"/>
    </location>
</feature>
<evidence type="ECO:0000256" key="1">
    <source>
        <dbReference type="ARBA" id="ARBA00022612"/>
    </source>
</evidence>
<keyword evidence="3" id="KW-0378">Hydrolase</keyword>
<evidence type="ECO:0000256" key="3">
    <source>
        <dbReference type="ARBA" id="ARBA00022801"/>
    </source>
</evidence>
<gene>
    <name evidence="7" type="ORF">vB_SscM-1_091</name>
</gene>
<organism evidence="7 8">
    <name type="scientific">Staphylococcus phage vB_SscM-1</name>
    <dbReference type="NCBI Taxonomy" id="1868844"/>
    <lineage>
        <taxon>Viruses</taxon>
        <taxon>Duplodnaviria</taxon>
        <taxon>Heunggongvirae</taxon>
        <taxon>Uroviricota</taxon>
        <taxon>Caudoviricetes</taxon>
        <taxon>Herelleviridae</taxon>
        <taxon>Twortvirinae</taxon>
        <taxon>Sciuriunavirus</taxon>
        <taxon>Sciuriunavirus SscM1</taxon>
    </lineage>
</organism>
<dbReference type="GO" id="GO:0046797">
    <property type="term" value="P:viral procapsid maturation"/>
    <property type="evidence" value="ECO:0007669"/>
    <property type="project" value="UniProtKB-KW"/>
</dbReference>